<dbReference type="EMBL" id="KK914296">
    <property type="protein sequence ID" value="KDP42529.1"/>
    <property type="molecule type" value="Genomic_DNA"/>
</dbReference>
<feature type="region of interest" description="Disordered" evidence="1">
    <location>
        <begin position="74"/>
        <end position="99"/>
    </location>
</feature>
<organism evidence="2 3">
    <name type="scientific">Jatropha curcas</name>
    <name type="common">Barbados nut</name>
    <dbReference type="NCBI Taxonomy" id="180498"/>
    <lineage>
        <taxon>Eukaryota</taxon>
        <taxon>Viridiplantae</taxon>
        <taxon>Streptophyta</taxon>
        <taxon>Embryophyta</taxon>
        <taxon>Tracheophyta</taxon>
        <taxon>Spermatophyta</taxon>
        <taxon>Magnoliopsida</taxon>
        <taxon>eudicotyledons</taxon>
        <taxon>Gunneridae</taxon>
        <taxon>Pentapetalae</taxon>
        <taxon>rosids</taxon>
        <taxon>fabids</taxon>
        <taxon>Malpighiales</taxon>
        <taxon>Euphorbiaceae</taxon>
        <taxon>Crotonoideae</taxon>
        <taxon>Jatropheae</taxon>
        <taxon>Jatropha</taxon>
    </lineage>
</organism>
<dbReference type="AlphaFoldDB" id="A0A067LEL2"/>
<evidence type="ECO:0000313" key="2">
    <source>
        <dbReference type="EMBL" id="KDP42529.1"/>
    </source>
</evidence>
<reference evidence="2 3" key="1">
    <citation type="journal article" date="2014" name="PLoS ONE">
        <title>Global Analysis of Gene Expression Profiles in Physic Nut (Jatropha curcas L.) Seedlings Exposed to Salt Stress.</title>
        <authorList>
            <person name="Zhang L."/>
            <person name="Zhang C."/>
            <person name="Wu P."/>
            <person name="Chen Y."/>
            <person name="Li M."/>
            <person name="Jiang H."/>
            <person name="Wu G."/>
        </authorList>
    </citation>
    <scope>NUCLEOTIDE SEQUENCE [LARGE SCALE GENOMIC DNA]</scope>
    <source>
        <strain evidence="3">cv. GZQX0401</strain>
        <tissue evidence="2">Young leaves</tissue>
    </source>
</reference>
<feature type="compositionally biased region" description="Basic and acidic residues" evidence="1">
    <location>
        <begin position="76"/>
        <end position="97"/>
    </location>
</feature>
<accession>A0A067LEL2</accession>
<evidence type="ECO:0000313" key="3">
    <source>
        <dbReference type="Proteomes" id="UP000027138"/>
    </source>
</evidence>
<sequence>MARSGGQRLAGAAAELAMARRVAGASGGAMRSSLSYCLRLIRTEGGRSASLATSSCSKERGGVAVAHGSAALPLSRQERRCKGNRMKKEKEKKEKEGRRRRWQWWRGGAAGGVAEMVREREWDERRDKRKTVSRRFGLVQFNFGSIQPKSWFFI</sequence>
<name>A0A067LEL2_JATCU</name>
<evidence type="ECO:0000256" key="1">
    <source>
        <dbReference type="SAM" id="MobiDB-lite"/>
    </source>
</evidence>
<dbReference type="Proteomes" id="UP000027138">
    <property type="component" value="Unassembled WGS sequence"/>
</dbReference>
<protein>
    <submittedName>
        <fullName evidence="2">Uncharacterized protein</fullName>
    </submittedName>
</protein>
<keyword evidence="3" id="KW-1185">Reference proteome</keyword>
<gene>
    <name evidence="2" type="ORF">JCGZ_01973</name>
</gene>
<proteinExistence type="predicted"/>